<protein>
    <submittedName>
        <fullName evidence="5">Uncharacterized protein</fullName>
    </submittedName>
</protein>
<dbReference type="GO" id="GO:0003700">
    <property type="term" value="F:DNA-binding transcription factor activity"/>
    <property type="evidence" value="ECO:0007669"/>
    <property type="project" value="InterPro"/>
</dbReference>
<accession>J3KXZ3</accession>
<evidence type="ECO:0000313" key="6">
    <source>
        <dbReference type="Proteomes" id="UP000006038"/>
    </source>
</evidence>
<dbReference type="Proteomes" id="UP000006038">
    <property type="component" value="Chromosome 1"/>
</dbReference>
<keyword evidence="3" id="KW-0804">Transcription</keyword>
<dbReference type="eggNOG" id="ENOG502R51A">
    <property type="taxonomic scope" value="Eukaryota"/>
</dbReference>
<evidence type="ECO:0000313" key="5">
    <source>
        <dbReference type="EnsemblPlants" id="OB01G18490.1"/>
    </source>
</evidence>
<evidence type="ECO:0000256" key="2">
    <source>
        <dbReference type="ARBA" id="ARBA00023015"/>
    </source>
</evidence>
<dbReference type="InterPro" id="IPR040356">
    <property type="entry name" value="SPEAR"/>
</dbReference>
<keyword evidence="2" id="KW-0805">Transcription regulation</keyword>
<dbReference type="PANTHER" id="PTHR33388">
    <property type="entry name" value="OS01G0212500 PROTEIN"/>
    <property type="match status" value="1"/>
</dbReference>
<dbReference type="AlphaFoldDB" id="J3KXZ3"/>
<proteinExistence type="predicted"/>
<feature type="region of interest" description="Disordered" evidence="4">
    <location>
        <begin position="58"/>
        <end position="79"/>
    </location>
</feature>
<feature type="compositionally biased region" description="Polar residues" evidence="4">
    <location>
        <begin position="138"/>
        <end position="153"/>
    </location>
</feature>
<dbReference type="OMA" id="SWMSSSY"/>
<reference evidence="5" key="1">
    <citation type="journal article" date="2013" name="Nat. Commun.">
        <title>Whole-genome sequencing of Oryza brachyantha reveals mechanisms underlying Oryza genome evolution.</title>
        <authorList>
            <person name="Chen J."/>
            <person name="Huang Q."/>
            <person name="Gao D."/>
            <person name="Wang J."/>
            <person name="Lang Y."/>
            <person name="Liu T."/>
            <person name="Li B."/>
            <person name="Bai Z."/>
            <person name="Luis Goicoechea J."/>
            <person name="Liang C."/>
            <person name="Chen C."/>
            <person name="Zhang W."/>
            <person name="Sun S."/>
            <person name="Liao Y."/>
            <person name="Zhang X."/>
            <person name="Yang L."/>
            <person name="Song C."/>
            <person name="Wang M."/>
            <person name="Shi J."/>
            <person name="Liu G."/>
            <person name="Liu J."/>
            <person name="Zhou H."/>
            <person name="Zhou W."/>
            <person name="Yu Q."/>
            <person name="An N."/>
            <person name="Chen Y."/>
            <person name="Cai Q."/>
            <person name="Wang B."/>
            <person name="Liu B."/>
            <person name="Min J."/>
            <person name="Huang Y."/>
            <person name="Wu H."/>
            <person name="Li Z."/>
            <person name="Zhang Y."/>
            <person name="Yin Y."/>
            <person name="Song W."/>
            <person name="Jiang J."/>
            <person name="Jackson S.A."/>
            <person name="Wing R.A."/>
            <person name="Wang J."/>
            <person name="Chen M."/>
        </authorList>
    </citation>
    <scope>NUCLEOTIDE SEQUENCE [LARGE SCALE GENOMIC DNA]</scope>
    <source>
        <strain evidence="5">cv. IRGC 101232</strain>
    </source>
</reference>
<evidence type="ECO:0000256" key="4">
    <source>
        <dbReference type="SAM" id="MobiDB-lite"/>
    </source>
</evidence>
<dbReference type="PANTHER" id="PTHR33388:SF18">
    <property type="entry name" value="PROTEIN SPEAR1"/>
    <property type="match status" value="1"/>
</dbReference>
<keyword evidence="1" id="KW-0678">Repressor</keyword>
<feature type="region of interest" description="Disordered" evidence="4">
    <location>
        <begin position="138"/>
        <end position="180"/>
    </location>
</feature>
<reference evidence="5" key="2">
    <citation type="submission" date="2013-04" db="UniProtKB">
        <authorList>
            <consortium name="EnsemblPlants"/>
        </authorList>
    </citation>
    <scope>IDENTIFICATION</scope>
</reference>
<sequence>MCMEGGRAAAGRRGGKKQQAAEQQQHKVAKQPQRGLGVAQLEKIRLHNQMVAALRSAGGGALHDDAPSPPPPFAAPPAMAASPFHHQHYLTDCFEPADHRRIAGVQPYYEGHLPYSSNRLAAAPAAFVAYEVKGDQQYASSGQRQPQYHSWMSSGYDGGHSGGRSSTGSSSEELDLELRL</sequence>
<dbReference type="HOGENOM" id="CLU_1463345_0_0_1"/>
<dbReference type="EnsemblPlants" id="OB01G18490.1">
    <property type="protein sequence ID" value="OB01G18490.1"/>
    <property type="gene ID" value="OB01G18490"/>
</dbReference>
<feature type="compositionally biased region" description="Low complexity" evidence="4">
    <location>
        <begin position="1"/>
        <end position="23"/>
    </location>
</feature>
<evidence type="ECO:0000256" key="1">
    <source>
        <dbReference type="ARBA" id="ARBA00022491"/>
    </source>
</evidence>
<dbReference type="Gramene" id="OB01G18490.1">
    <property type="protein sequence ID" value="OB01G18490.1"/>
    <property type="gene ID" value="OB01G18490"/>
</dbReference>
<keyword evidence="6" id="KW-1185">Reference proteome</keyword>
<name>J3KXZ3_ORYBR</name>
<organism evidence="5">
    <name type="scientific">Oryza brachyantha</name>
    <name type="common">malo sina</name>
    <dbReference type="NCBI Taxonomy" id="4533"/>
    <lineage>
        <taxon>Eukaryota</taxon>
        <taxon>Viridiplantae</taxon>
        <taxon>Streptophyta</taxon>
        <taxon>Embryophyta</taxon>
        <taxon>Tracheophyta</taxon>
        <taxon>Spermatophyta</taxon>
        <taxon>Magnoliopsida</taxon>
        <taxon>Liliopsida</taxon>
        <taxon>Poales</taxon>
        <taxon>Poaceae</taxon>
        <taxon>BOP clade</taxon>
        <taxon>Oryzoideae</taxon>
        <taxon>Oryzeae</taxon>
        <taxon>Oryzinae</taxon>
        <taxon>Oryza</taxon>
    </lineage>
</organism>
<feature type="region of interest" description="Disordered" evidence="4">
    <location>
        <begin position="1"/>
        <end position="36"/>
    </location>
</feature>
<evidence type="ECO:0000256" key="3">
    <source>
        <dbReference type="ARBA" id="ARBA00023163"/>
    </source>
</evidence>